<name>A0ABR4XP11_9LACO</name>
<evidence type="ECO:0000313" key="6">
    <source>
        <dbReference type="Proteomes" id="UP000030023"/>
    </source>
</evidence>
<keyword evidence="2 4" id="KW-1133">Transmembrane helix</keyword>
<dbReference type="EMBL" id="AXCV01000588">
    <property type="protein sequence ID" value="KGO22215.1"/>
    <property type="molecule type" value="Genomic_DNA"/>
</dbReference>
<evidence type="ECO:0000256" key="3">
    <source>
        <dbReference type="ARBA" id="ARBA00023136"/>
    </source>
</evidence>
<keyword evidence="6" id="KW-1185">Reference proteome</keyword>
<accession>A0ABR4XP11</accession>
<evidence type="ECO:0000256" key="4">
    <source>
        <dbReference type="SAM" id="Phobius"/>
    </source>
</evidence>
<dbReference type="Proteomes" id="UP000030023">
    <property type="component" value="Unassembled WGS sequence"/>
</dbReference>
<sequence>GLFSWIGFKTEYVSYANFTRKAGHSKWGFWRLFKYAVTGIISFSTIPLSLVTSLGIITTILALIGGLFLIVRKILDPAVAIGGWTTITVIITFFGGLQMFSLGVVGRYIAAIFLEVKHRPIYLVKESK</sequence>
<dbReference type="PANTHER" id="PTHR48090">
    <property type="entry name" value="UNDECAPRENYL-PHOSPHATE 4-DEOXY-4-FORMAMIDO-L-ARABINOSE TRANSFERASE-RELATED"/>
    <property type="match status" value="1"/>
</dbReference>
<comment type="caution">
    <text evidence="5">The sequence shown here is derived from an EMBL/GenBank/DDBJ whole genome shotgun (WGS) entry which is preliminary data.</text>
</comment>
<dbReference type="InterPro" id="IPR050256">
    <property type="entry name" value="Glycosyltransferase_2"/>
</dbReference>
<feature type="non-terminal residue" evidence="5">
    <location>
        <position position="1"/>
    </location>
</feature>
<reference evidence="5 6" key="1">
    <citation type="journal article" date="2014" name="Antonie Van Leeuwenhoek">
        <title>Oenococcus alcoholitolerans sp. nov., a lactic acid bacteria isolated from cachaca and ethanol fermentation processes.</title>
        <authorList>
            <person name="Badotti F."/>
            <person name="Moreira A.P."/>
            <person name="Tonon L.A."/>
            <person name="de Lucena B.T."/>
            <person name="Gomes Fde C."/>
            <person name="Kruger R."/>
            <person name="Thompson C.C."/>
            <person name="de Morais M.A.Jr."/>
            <person name="Rosa C.A."/>
            <person name="Thompson F.L."/>
        </authorList>
    </citation>
    <scope>NUCLEOTIDE SEQUENCE [LARGE SCALE GENOMIC DNA]</scope>
    <source>
        <strain evidence="5 6">UFRJ-M7.2.18</strain>
    </source>
</reference>
<keyword evidence="1 4" id="KW-0812">Transmembrane</keyword>
<dbReference type="PANTHER" id="PTHR48090:SF3">
    <property type="entry name" value="UNDECAPRENYL-PHOSPHATE 4-DEOXY-4-FORMAMIDO-L-ARABINOSE TRANSFERASE"/>
    <property type="match status" value="1"/>
</dbReference>
<feature type="transmembrane region" description="Helical" evidence="4">
    <location>
        <begin position="54"/>
        <end position="71"/>
    </location>
</feature>
<proteinExistence type="predicted"/>
<evidence type="ECO:0000313" key="5">
    <source>
        <dbReference type="EMBL" id="KGO22215.1"/>
    </source>
</evidence>
<protein>
    <recommendedName>
        <fullName evidence="7">Glycosyltransferase</fullName>
    </recommendedName>
</protein>
<gene>
    <name evidence="5" type="ORF">Q757_09555</name>
</gene>
<feature type="transmembrane region" description="Helical" evidence="4">
    <location>
        <begin position="78"/>
        <end position="100"/>
    </location>
</feature>
<organism evidence="5 6">
    <name type="scientific">Oenococcus alcoholitolerans</name>
    <dbReference type="NCBI Taxonomy" id="931074"/>
    <lineage>
        <taxon>Bacteria</taxon>
        <taxon>Bacillati</taxon>
        <taxon>Bacillota</taxon>
        <taxon>Bacilli</taxon>
        <taxon>Lactobacillales</taxon>
        <taxon>Lactobacillaceae</taxon>
        <taxon>Oenococcus</taxon>
    </lineage>
</organism>
<evidence type="ECO:0000256" key="2">
    <source>
        <dbReference type="ARBA" id="ARBA00022989"/>
    </source>
</evidence>
<evidence type="ECO:0000256" key="1">
    <source>
        <dbReference type="ARBA" id="ARBA00022692"/>
    </source>
</evidence>
<keyword evidence="3 4" id="KW-0472">Membrane</keyword>
<evidence type="ECO:0008006" key="7">
    <source>
        <dbReference type="Google" id="ProtNLM"/>
    </source>
</evidence>